<evidence type="ECO:0000313" key="2">
    <source>
        <dbReference type="EMBL" id="KAF5829519.1"/>
    </source>
</evidence>
<accession>A0ABQ7G4L5</accession>
<evidence type="ECO:0000256" key="1">
    <source>
        <dbReference type="SAM" id="MobiDB-lite"/>
    </source>
</evidence>
<dbReference type="PANTHER" id="PTHR41729:SF1">
    <property type="entry name" value="GLUTAMYL-TRNA SYNTHETASE"/>
    <property type="match status" value="1"/>
</dbReference>
<dbReference type="PANTHER" id="PTHR41729">
    <property type="entry name" value="GLUTAMYL-TRNA SYNTHETASE"/>
    <property type="match status" value="1"/>
</dbReference>
<sequence>MLLHKSVPSIGSQPKSISSAHQSERAVALTATLDIRSCSSRNQPLCALRSTKLHTGHRQRLQKNRLQPCQASIDDPEMAPLVQKMDAERPMPPANREKLEKAIELIDAVNAKDPTVVDYEGQSQPYRLLYSKWVTEWVKKLDPKARDELLILARGRSVEGWLLKNIDRNNFPPNLGGVRMWQAERRRWQANRLTSIMREAGYGDENIKLVEEVMLDRDIPDPQDIRQFDLKGPLGTTNFRLLEEACMVQTLRDAEALVFMEKNFPAMADNLSADEVLKVIKRELALISQKCIRLLLDMPWTTLQRKLVGRAFPTPRSYSTMVKEMEGVAAASTHPGDWRYRNFDYD</sequence>
<reference evidence="2" key="1">
    <citation type="submission" date="2017-08" db="EMBL/GenBank/DDBJ databases">
        <authorList>
            <person name="Polle J.E."/>
            <person name="Barry K."/>
            <person name="Cushman J."/>
            <person name="Schmutz J."/>
            <person name="Tran D."/>
            <person name="Hathwaick L.T."/>
            <person name="Yim W.C."/>
            <person name="Jenkins J."/>
            <person name="Mckie-Krisberg Z.M."/>
            <person name="Prochnik S."/>
            <person name="Lindquist E."/>
            <person name="Dockter R.B."/>
            <person name="Adam C."/>
            <person name="Molina H."/>
            <person name="Bunkerborg J."/>
            <person name="Jin E."/>
            <person name="Buchheim M."/>
            <person name="Magnuson J."/>
        </authorList>
    </citation>
    <scope>NUCLEOTIDE SEQUENCE</scope>
    <source>
        <strain evidence="2">CCAP 19/18</strain>
    </source>
</reference>
<organism evidence="2 3">
    <name type="scientific">Dunaliella salina</name>
    <name type="common">Green alga</name>
    <name type="synonym">Protococcus salinus</name>
    <dbReference type="NCBI Taxonomy" id="3046"/>
    <lineage>
        <taxon>Eukaryota</taxon>
        <taxon>Viridiplantae</taxon>
        <taxon>Chlorophyta</taxon>
        <taxon>core chlorophytes</taxon>
        <taxon>Chlorophyceae</taxon>
        <taxon>CS clade</taxon>
        <taxon>Chlamydomonadales</taxon>
        <taxon>Dunaliellaceae</taxon>
        <taxon>Dunaliella</taxon>
    </lineage>
</organism>
<protein>
    <submittedName>
        <fullName evidence="2">Uncharacterized protein</fullName>
    </submittedName>
</protein>
<keyword evidence="3" id="KW-1185">Reference proteome</keyword>
<evidence type="ECO:0000313" key="3">
    <source>
        <dbReference type="Proteomes" id="UP000815325"/>
    </source>
</evidence>
<feature type="region of interest" description="Disordered" evidence="1">
    <location>
        <begin position="1"/>
        <end position="21"/>
    </location>
</feature>
<proteinExistence type="predicted"/>
<dbReference type="Pfam" id="PF13875">
    <property type="entry name" value="DUF4202"/>
    <property type="match status" value="1"/>
</dbReference>
<feature type="compositionally biased region" description="Polar residues" evidence="1">
    <location>
        <begin position="9"/>
        <end position="21"/>
    </location>
</feature>
<name>A0ABQ7G4L5_DUNSA</name>
<dbReference type="Proteomes" id="UP000815325">
    <property type="component" value="Unassembled WGS sequence"/>
</dbReference>
<comment type="caution">
    <text evidence="2">The sequence shown here is derived from an EMBL/GenBank/DDBJ whole genome shotgun (WGS) entry which is preliminary data.</text>
</comment>
<dbReference type="InterPro" id="IPR025255">
    <property type="entry name" value="DUF4202"/>
</dbReference>
<gene>
    <name evidence="2" type="ORF">DUNSADRAFT_15969</name>
</gene>
<dbReference type="EMBL" id="MU070149">
    <property type="protein sequence ID" value="KAF5829519.1"/>
    <property type="molecule type" value="Genomic_DNA"/>
</dbReference>